<feature type="compositionally biased region" description="Polar residues" evidence="1">
    <location>
        <begin position="157"/>
        <end position="170"/>
    </location>
</feature>
<sequence>WRAGAAQSTGRQTPDGRPWARLGTLRAAPRAASSARQKLKIRNKVLELCNNSSFDCRQLFLRGMTTLITLSPEVLKELFFNNITSMADDKVPNIRLMLCKLLPKLKALALEPVDRKLLASIDAAIASLSSETDCDVVAQLKIALTLMDEGDKTKSLGSKQVESVGGNSSVPRKGNMLGVSNSISPLTDMRSVTGDSTARSVSSHYTVASQPHQTSPSRPRPYSGNQTSRIQSMTVGTTDSPRPNQGPPRSVSQKSGVSRPHRPSEDKRRQSLSKR</sequence>
<feature type="compositionally biased region" description="Polar residues" evidence="1">
    <location>
        <begin position="193"/>
        <end position="243"/>
    </location>
</feature>
<protein>
    <submittedName>
        <fullName evidence="2">Uncharacterized protein</fullName>
    </submittedName>
</protein>
<feature type="region of interest" description="Disordered" evidence="1">
    <location>
        <begin position="157"/>
        <end position="275"/>
    </location>
</feature>
<dbReference type="PANTHER" id="PTHR21467">
    <property type="entry name" value="PROTEIN PHOSPHATASE 4 REGULATORY SUBUNIT 4 PPP4R4"/>
    <property type="match status" value="1"/>
</dbReference>
<accession>A0A1B6MPH4</accession>
<organism evidence="2">
    <name type="scientific">Graphocephala atropunctata</name>
    <dbReference type="NCBI Taxonomy" id="36148"/>
    <lineage>
        <taxon>Eukaryota</taxon>
        <taxon>Metazoa</taxon>
        <taxon>Ecdysozoa</taxon>
        <taxon>Arthropoda</taxon>
        <taxon>Hexapoda</taxon>
        <taxon>Insecta</taxon>
        <taxon>Pterygota</taxon>
        <taxon>Neoptera</taxon>
        <taxon>Paraneoptera</taxon>
        <taxon>Hemiptera</taxon>
        <taxon>Auchenorrhyncha</taxon>
        <taxon>Membracoidea</taxon>
        <taxon>Cicadellidae</taxon>
        <taxon>Cicadellinae</taxon>
        <taxon>Cicadellini</taxon>
        <taxon>Graphocephala</taxon>
    </lineage>
</organism>
<name>A0A1B6MPH4_9HEMI</name>
<dbReference type="InterPro" id="IPR011989">
    <property type="entry name" value="ARM-like"/>
</dbReference>
<proteinExistence type="predicted"/>
<gene>
    <name evidence="2" type="ORF">g.21370</name>
</gene>
<reference evidence="2" key="1">
    <citation type="submission" date="2015-11" db="EMBL/GenBank/DDBJ databases">
        <title>De novo transcriptome assembly of four potential Pierce s Disease insect vectors from Arizona vineyards.</title>
        <authorList>
            <person name="Tassone E.E."/>
        </authorList>
    </citation>
    <scope>NUCLEOTIDE SEQUENCE</scope>
</reference>
<dbReference type="PANTHER" id="PTHR21467:SF0">
    <property type="entry name" value="SERINE_THREONINE-PROTEIN PHOSPHATASE 4 REGULATORY SUBUNIT 4"/>
    <property type="match status" value="1"/>
</dbReference>
<dbReference type="EMBL" id="GEBQ01002174">
    <property type="protein sequence ID" value="JAT37803.1"/>
    <property type="molecule type" value="Transcribed_RNA"/>
</dbReference>
<evidence type="ECO:0000256" key="1">
    <source>
        <dbReference type="SAM" id="MobiDB-lite"/>
    </source>
</evidence>
<dbReference type="SUPFAM" id="SSF48371">
    <property type="entry name" value="ARM repeat"/>
    <property type="match status" value="1"/>
</dbReference>
<evidence type="ECO:0000313" key="2">
    <source>
        <dbReference type="EMBL" id="JAT37803.1"/>
    </source>
</evidence>
<dbReference type="InterPro" id="IPR016024">
    <property type="entry name" value="ARM-type_fold"/>
</dbReference>
<feature type="region of interest" description="Disordered" evidence="1">
    <location>
        <begin position="1"/>
        <end position="20"/>
    </location>
</feature>
<feature type="non-terminal residue" evidence="2">
    <location>
        <position position="1"/>
    </location>
</feature>
<dbReference type="InterPro" id="IPR039918">
    <property type="entry name" value="PPP4R4"/>
</dbReference>
<feature type="compositionally biased region" description="Polar residues" evidence="1">
    <location>
        <begin position="1"/>
        <end position="12"/>
    </location>
</feature>
<dbReference type="AlphaFoldDB" id="A0A1B6MPH4"/>
<dbReference type="Gene3D" id="1.25.10.10">
    <property type="entry name" value="Leucine-rich Repeat Variant"/>
    <property type="match status" value="1"/>
</dbReference>